<feature type="transmembrane region" description="Helical" evidence="5">
    <location>
        <begin position="49"/>
        <end position="67"/>
    </location>
</feature>
<evidence type="ECO:0000256" key="2">
    <source>
        <dbReference type="ARBA" id="ARBA00022692"/>
    </source>
</evidence>
<reference evidence="7 8" key="1">
    <citation type="submission" date="2022-10" db="EMBL/GenBank/DDBJ databases">
        <title>Chitinophaga nivalis PC15 sp. nov., isolated from Pyeongchang county, South Korea.</title>
        <authorList>
            <person name="Trinh H.N."/>
        </authorList>
    </citation>
    <scope>NUCLEOTIDE SEQUENCE [LARGE SCALE GENOMIC DNA]</scope>
    <source>
        <strain evidence="7 8">PC14</strain>
    </source>
</reference>
<organism evidence="7 8">
    <name type="scientific">Chitinophaga nivalis</name>
    <dbReference type="NCBI Taxonomy" id="2991709"/>
    <lineage>
        <taxon>Bacteria</taxon>
        <taxon>Pseudomonadati</taxon>
        <taxon>Bacteroidota</taxon>
        <taxon>Chitinophagia</taxon>
        <taxon>Chitinophagales</taxon>
        <taxon>Chitinophagaceae</taxon>
        <taxon>Chitinophaga</taxon>
    </lineage>
</organism>
<sequence>MKKSNLIIEIISALLIFLFVYTATAKLADYSTFRFQLGKSPFIQPIAGLVSWGLPMLELLVSGLLIFRKTKIWGFYGSIFLMSSFTIYIYMMLNYAYYVPCSCGGVLSDLSWEDHLIFNISFLLLALFGTLLESNQNAKSIVFSKP</sequence>
<keyword evidence="4 5" id="KW-0472">Membrane</keyword>
<evidence type="ECO:0000313" key="7">
    <source>
        <dbReference type="EMBL" id="MCW3486195.1"/>
    </source>
</evidence>
<keyword evidence="2 5" id="KW-0812">Transmembrane</keyword>
<name>A0ABT3IQE3_9BACT</name>
<feature type="domain" description="Methylamine utilisation protein MauE" evidence="6">
    <location>
        <begin position="6"/>
        <end position="131"/>
    </location>
</feature>
<comment type="caution">
    <text evidence="7">The sequence shown here is derived from an EMBL/GenBank/DDBJ whole genome shotgun (WGS) entry which is preliminary data.</text>
</comment>
<dbReference type="Pfam" id="PF07291">
    <property type="entry name" value="MauE"/>
    <property type="match status" value="1"/>
</dbReference>
<dbReference type="EMBL" id="JAPDNS010000002">
    <property type="protein sequence ID" value="MCW3486195.1"/>
    <property type="molecule type" value="Genomic_DNA"/>
</dbReference>
<evidence type="ECO:0000313" key="8">
    <source>
        <dbReference type="Proteomes" id="UP001207742"/>
    </source>
</evidence>
<evidence type="ECO:0000259" key="6">
    <source>
        <dbReference type="Pfam" id="PF07291"/>
    </source>
</evidence>
<feature type="transmembrane region" description="Helical" evidence="5">
    <location>
        <begin position="74"/>
        <end position="96"/>
    </location>
</feature>
<evidence type="ECO:0000256" key="3">
    <source>
        <dbReference type="ARBA" id="ARBA00022989"/>
    </source>
</evidence>
<dbReference type="Proteomes" id="UP001207742">
    <property type="component" value="Unassembled WGS sequence"/>
</dbReference>
<proteinExistence type="predicted"/>
<evidence type="ECO:0000256" key="1">
    <source>
        <dbReference type="ARBA" id="ARBA00004141"/>
    </source>
</evidence>
<evidence type="ECO:0000256" key="4">
    <source>
        <dbReference type="ARBA" id="ARBA00023136"/>
    </source>
</evidence>
<keyword evidence="8" id="KW-1185">Reference proteome</keyword>
<gene>
    <name evidence="7" type="ORF">OL497_19995</name>
</gene>
<comment type="subcellular location">
    <subcellularLocation>
        <location evidence="1">Membrane</location>
        <topology evidence="1">Multi-pass membrane protein</topology>
    </subcellularLocation>
</comment>
<dbReference type="InterPro" id="IPR009908">
    <property type="entry name" value="Methylamine_util_MauE"/>
</dbReference>
<protein>
    <recommendedName>
        <fullName evidence="6">Methylamine utilisation protein MauE domain-containing protein</fullName>
    </recommendedName>
</protein>
<feature type="transmembrane region" description="Helical" evidence="5">
    <location>
        <begin position="116"/>
        <end position="132"/>
    </location>
</feature>
<accession>A0ABT3IQE3</accession>
<dbReference type="RefSeq" id="WP_264733011.1">
    <property type="nucleotide sequence ID" value="NZ_JAPDNR010000001.1"/>
</dbReference>
<keyword evidence="3 5" id="KW-1133">Transmembrane helix</keyword>
<evidence type="ECO:0000256" key="5">
    <source>
        <dbReference type="SAM" id="Phobius"/>
    </source>
</evidence>